<dbReference type="STRING" id="67767.A0A0J7K0V9"/>
<reference evidence="1 2" key="1">
    <citation type="submission" date="2015-04" db="EMBL/GenBank/DDBJ databases">
        <title>Lasius niger genome sequencing.</title>
        <authorList>
            <person name="Konorov E.A."/>
            <person name="Nikitin M.A."/>
            <person name="Kirill M.V."/>
            <person name="Chang P."/>
        </authorList>
    </citation>
    <scope>NUCLEOTIDE SEQUENCE [LARGE SCALE GENOMIC DNA]</scope>
    <source>
        <tissue evidence="1">Whole</tissue>
    </source>
</reference>
<dbReference type="PaxDb" id="67767-A0A0J7K0V9"/>
<dbReference type="AlphaFoldDB" id="A0A0J7K0V9"/>
<protein>
    <submittedName>
        <fullName evidence="1">Udp-glucuronosyltransferase 2b15</fullName>
    </submittedName>
</protein>
<dbReference type="EMBL" id="LBMM01017842">
    <property type="protein sequence ID" value="KMQ83952.1"/>
    <property type="molecule type" value="Genomic_DNA"/>
</dbReference>
<keyword evidence="2" id="KW-1185">Reference proteome</keyword>
<proteinExistence type="predicted"/>
<evidence type="ECO:0000313" key="2">
    <source>
        <dbReference type="Proteomes" id="UP000036403"/>
    </source>
</evidence>
<dbReference type="GO" id="GO:0016740">
    <property type="term" value="F:transferase activity"/>
    <property type="evidence" value="ECO:0007669"/>
    <property type="project" value="UniProtKB-KW"/>
</dbReference>
<dbReference type="Proteomes" id="UP000036403">
    <property type="component" value="Unassembled WGS sequence"/>
</dbReference>
<evidence type="ECO:0000313" key="1">
    <source>
        <dbReference type="EMBL" id="KMQ83952.1"/>
    </source>
</evidence>
<dbReference type="SUPFAM" id="SSF53756">
    <property type="entry name" value="UDP-Glycosyltransferase/glycogen phosphorylase"/>
    <property type="match status" value="1"/>
</dbReference>
<sequence length="98" mass="10898">MKGLARKGHQVDVVSPFPLKKPYPNYNDIVKLTPSTTLVNNMSYELMQLLMGTNPVHAVATMAGNDICVHLKNPAIQELARNPPKDPPYDAVIMEVRE</sequence>
<accession>A0A0J7K0V9</accession>
<comment type="caution">
    <text evidence="1">The sequence shown here is derived from an EMBL/GenBank/DDBJ whole genome shotgun (WGS) entry which is preliminary data.</text>
</comment>
<organism evidence="1 2">
    <name type="scientific">Lasius niger</name>
    <name type="common">Black garden ant</name>
    <dbReference type="NCBI Taxonomy" id="67767"/>
    <lineage>
        <taxon>Eukaryota</taxon>
        <taxon>Metazoa</taxon>
        <taxon>Ecdysozoa</taxon>
        <taxon>Arthropoda</taxon>
        <taxon>Hexapoda</taxon>
        <taxon>Insecta</taxon>
        <taxon>Pterygota</taxon>
        <taxon>Neoptera</taxon>
        <taxon>Endopterygota</taxon>
        <taxon>Hymenoptera</taxon>
        <taxon>Apocrita</taxon>
        <taxon>Aculeata</taxon>
        <taxon>Formicoidea</taxon>
        <taxon>Formicidae</taxon>
        <taxon>Formicinae</taxon>
        <taxon>Lasius</taxon>
        <taxon>Lasius</taxon>
    </lineage>
</organism>
<dbReference type="OrthoDB" id="5835829at2759"/>
<name>A0A0J7K0V9_LASNI</name>
<gene>
    <name evidence="1" type="ORF">RF55_18727</name>
</gene>
<keyword evidence="1" id="KW-0808">Transferase</keyword>